<name>A0AA41PZ00_9ACTN</name>
<dbReference type="InterPro" id="IPR013974">
    <property type="entry name" value="SAF"/>
</dbReference>
<organism evidence="3 4">
    <name type="scientific">Yinghuangia soli</name>
    <dbReference type="NCBI Taxonomy" id="2908204"/>
    <lineage>
        <taxon>Bacteria</taxon>
        <taxon>Bacillati</taxon>
        <taxon>Actinomycetota</taxon>
        <taxon>Actinomycetes</taxon>
        <taxon>Kitasatosporales</taxon>
        <taxon>Streptomycetaceae</taxon>
        <taxon>Yinghuangia</taxon>
    </lineage>
</organism>
<feature type="compositionally biased region" description="Pro residues" evidence="1">
    <location>
        <begin position="148"/>
        <end position="161"/>
    </location>
</feature>
<comment type="caution">
    <text evidence="3">The sequence shown here is derived from an EMBL/GenBank/DDBJ whole genome shotgun (WGS) entry which is preliminary data.</text>
</comment>
<dbReference type="RefSeq" id="WP_235052626.1">
    <property type="nucleotide sequence ID" value="NZ_JAKFHA010000006.1"/>
</dbReference>
<feature type="domain" description="SAF" evidence="2">
    <location>
        <begin position="34"/>
        <end position="96"/>
    </location>
</feature>
<evidence type="ECO:0000313" key="3">
    <source>
        <dbReference type="EMBL" id="MCF2528266.1"/>
    </source>
</evidence>
<dbReference type="EMBL" id="JAKFHA010000006">
    <property type="protein sequence ID" value="MCF2528266.1"/>
    <property type="molecule type" value="Genomic_DNA"/>
</dbReference>
<keyword evidence="4" id="KW-1185">Reference proteome</keyword>
<dbReference type="AlphaFoldDB" id="A0AA41PZ00"/>
<sequence length="245" mass="24639">MFLVRRRRPLAALSAALAVAAALLVLRPPTPPTVPILVAARDLDPGAVPGSRDVRTVRFVPATVPDHALRRLSDAQGRPLAAAVRRGEPITDVRLVGPQLRGSPGDVALPVRFADADAARLLRPGDRVDVLAGPAPDPALTLGLGPGSPGPPGPPGPPESPIAPGFPGSAGPPEPPKPAIPHARVVAPDTAVLARPEGTPDKPGGLLILSVTPEAAAAIAGAAAAAPLTFAIRGVPRDSFATGSQ</sequence>
<feature type="region of interest" description="Disordered" evidence="1">
    <location>
        <begin position="129"/>
        <end position="181"/>
    </location>
</feature>
<dbReference type="Proteomes" id="UP001165378">
    <property type="component" value="Unassembled WGS sequence"/>
</dbReference>
<protein>
    <recommendedName>
        <fullName evidence="2">SAF domain-containing protein</fullName>
    </recommendedName>
</protein>
<proteinExistence type="predicted"/>
<gene>
    <name evidence="3" type="ORF">LZ495_13700</name>
</gene>
<evidence type="ECO:0000313" key="4">
    <source>
        <dbReference type="Proteomes" id="UP001165378"/>
    </source>
</evidence>
<accession>A0AA41PZ00</accession>
<evidence type="ECO:0000256" key="1">
    <source>
        <dbReference type="SAM" id="MobiDB-lite"/>
    </source>
</evidence>
<evidence type="ECO:0000259" key="2">
    <source>
        <dbReference type="SMART" id="SM00858"/>
    </source>
</evidence>
<dbReference type="SMART" id="SM00858">
    <property type="entry name" value="SAF"/>
    <property type="match status" value="1"/>
</dbReference>
<feature type="compositionally biased region" description="Pro residues" evidence="1">
    <location>
        <begin position="170"/>
        <end position="179"/>
    </location>
</feature>
<dbReference type="Pfam" id="PF08666">
    <property type="entry name" value="SAF"/>
    <property type="match status" value="1"/>
</dbReference>
<reference evidence="3" key="1">
    <citation type="submission" date="2022-01" db="EMBL/GenBank/DDBJ databases">
        <title>Genome-Based Taxonomic Classification of the Phylum Actinobacteria.</title>
        <authorList>
            <person name="Gao Y."/>
        </authorList>
    </citation>
    <scope>NUCLEOTIDE SEQUENCE</scope>
    <source>
        <strain evidence="3">KLBMP 8922</strain>
    </source>
</reference>
<dbReference type="CDD" id="cd11614">
    <property type="entry name" value="SAF_CpaB_FlgA_like"/>
    <property type="match status" value="1"/>
</dbReference>